<accession>A0ABD6EUV1</accession>
<evidence type="ECO:0000313" key="2">
    <source>
        <dbReference type="EMBL" id="MFH4983583.1"/>
    </source>
</evidence>
<gene>
    <name evidence="2" type="ORF">AB6A40_010292</name>
</gene>
<dbReference type="Proteomes" id="UP001608902">
    <property type="component" value="Unassembled WGS sequence"/>
</dbReference>
<dbReference type="Gene3D" id="3.90.180.10">
    <property type="entry name" value="Medium-chain alcohol dehydrogenases, catalytic domain"/>
    <property type="match status" value="1"/>
</dbReference>
<proteinExistence type="predicted"/>
<evidence type="ECO:0000313" key="3">
    <source>
        <dbReference type="Proteomes" id="UP001608902"/>
    </source>
</evidence>
<dbReference type="Pfam" id="PF08240">
    <property type="entry name" value="ADH_N"/>
    <property type="match status" value="1"/>
</dbReference>
<dbReference type="AlphaFoldDB" id="A0ABD6EUV1"/>
<dbReference type="PANTHER" id="PTHR11695:SF294">
    <property type="entry name" value="RETICULON-4-INTERACTING PROTEIN 1, MITOCHONDRIAL"/>
    <property type="match status" value="1"/>
</dbReference>
<dbReference type="PANTHER" id="PTHR11695">
    <property type="entry name" value="ALCOHOL DEHYDROGENASE RELATED"/>
    <property type="match status" value="1"/>
</dbReference>
<evidence type="ECO:0000259" key="1">
    <source>
        <dbReference type="Pfam" id="PF08240"/>
    </source>
</evidence>
<dbReference type="InterPro" id="IPR011032">
    <property type="entry name" value="GroES-like_sf"/>
</dbReference>
<dbReference type="InterPro" id="IPR050700">
    <property type="entry name" value="YIM1/Zinc_Alcohol_DH_Fams"/>
</dbReference>
<comment type="caution">
    <text evidence="2">The sequence shown here is derived from an EMBL/GenBank/DDBJ whole genome shotgun (WGS) entry which is preliminary data.</text>
</comment>
<reference evidence="2 3" key="1">
    <citation type="submission" date="2024-08" db="EMBL/GenBank/DDBJ databases">
        <title>Gnathostoma spinigerum genome.</title>
        <authorList>
            <person name="Gonzalez-Bertolin B."/>
            <person name="Monzon S."/>
            <person name="Zaballos A."/>
            <person name="Jimenez P."/>
            <person name="Dekumyoy P."/>
            <person name="Varona S."/>
            <person name="Cuesta I."/>
            <person name="Sumanam S."/>
            <person name="Adisakwattana P."/>
            <person name="Gasser R.B."/>
            <person name="Hernandez-Gonzalez A."/>
            <person name="Young N.D."/>
            <person name="Perteguer M.J."/>
        </authorList>
    </citation>
    <scope>NUCLEOTIDE SEQUENCE [LARGE SCALE GENOMIC DNA]</scope>
    <source>
        <strain evidence="2">AL3</strain>
        <tissue evidence="2">Liver</tissue>
    </source>
</reference>
<protein>
    <recommendedName>
        <fullName evidence="1">Alcohol dehydrogenase-like N-terminal domain-containing protein</fullName>
    </recommendedName>
</protein>
<dbReference type="SUPFAM" id="SSF50129">
    <property type="entry name" value="GroES-like"/>
    <property type="match status" value="1"/>
</dbReference>
<dbReference type="InterPro" id="IPR013154">
    <property type="entry name" value="ADH-like_N"/>
</dbReference>
<dbReference type="EMBL" id="JBGFUD010012911">
    <property type="protein sequence ID" value="MFH4983583.1"/>
    <property type="molecule type" value="Genomic_DNA"/>
</dbReference>
<name>A0ABD6EUV1_9BILA</name>
<dbReference type="Gene3D" id="3.40.50.720">
    <property type="entry name" value="NAD(P)-binding Rossmann-like Domain"/>
    <property type="match status" value="1"/>
</dbReference>
<sequence>MIAPTRCIPLISPIRMLSTSKRIRSKASSTMSAWITRTVGSKMSLESVSMPEISRPDHILLKVQAASVNPIDTRMQRGYGRKFVSFLKQWEECTISPATIFPFIGGRDCCAVIEQTGQGVTKFKKGDQVMAVIPVTNAGCHAEYVLAVESSCVAKPKNLSHTEAASLPYVMCTAWSALVMVLY</sequence>
<keyword evidence="3" id="KW-1185">Reference proteome</keyword>
<organism evidence="2 3">
    <name type="scientific">Gnathostoma spinigerum</name>
    <dbReference type="NCBI Taxonomy" id="75299"/>
    <lineage>
        <taxon>Eukaryota</taxon>
        <taxon>Metazoa</taxon>
        <taxon>Ecdysozoa</taxon>
        <taxon>Nematoda</taxon>
        <taxon>Chromadorea</taxon>
        <taxon>Rhabditida</taxon>
        <taxon>Spirurina</taxon>
        <taxon>Gnathostomatomorpha</taxon>
        <taxon>Gnathostomatoidea</taxon>
        <taxon>Gnathostomatidae</taxon>
        <taxon>Gnathostoma</taxon>
    </lineage>
</organism>
<feature type="domain" description="Alcohol dehydrogenase-like N-terminal" evidence="1">
    <location>
        <begin position="56"/>
        <end position="156"/>
    </location>
</feature>